<dbReference type="Gene3D" id="2.10.50.10">
    <property type="entry name" value="Tumor Necrosis Factor Receptor, subunit A, domain 2"/>
    <property type="match status" value="2"/>
</dbReference>
<dbReference type="InterPro" id="IPR011936">
    <property type="entry name" value="Myxo_disulph_rpt"/>
</dbReference>
<sequence>MHSCRACKQKKSSSVSAGQSDAVRCGVCFAMVDEILYELKKTENSTSTLDMRWGLTSEVKDGRAKRIGKVIPYKRSELRSIEVMEGLCEQMKNYGTDSSMPGETKLGRSNKRPDEPRDVKQFNRLKIDADDQKRFERYCEELIDGREDIVISSIRDAHDSVEMEDALCFGPKGFPCGASRSLCPVGSFGGRNGTMPCELCPQGTFAAKAGLSECVNCPQHYNTTDTGTNSTKGCVPLCKPGHFGGSTNGLAGIEPCHKCGHGLYQEEYGSIMCDKCPDGKGTKKEGSAHFKDCISICGDGKQSTEEECDDGNTSGGDGCDRKCKIEKSFSCQGGVTSKSSCNKVVCGDGKIQSSYDGKIVEECDEGNSEAGDGCSAECAVEAGYQCALNPETGVSACMKVTCGDGVRGASHDRTVIEGCDDGNAESGDGCSENCQPEVGFTCKGEIRGKYECHKVGCGDGLKERSGTVIEQCDDGNTDDGDGCDSRCREEEGWQCSDGSAQRNVVGPPGFHSHEKSFCEKLPACGDGRRDKPQGETCDDGNTSDGDGCSSTCTVEPGYGCWADRNGEEGKPPPGPDDIVPDTCKKMSGKKRGRDGRIVEEEDDDDGTGRSRKAVHRVDL</sequence>
<feature type="compositionally biased region" description="Basic residues" evidence="4">
    <location>
        <begin position="609"/>
        <end position="619"/>
    </location>
</feature>
<reference evidence="7" key="1">
    <citation type="submission" date="2021-01" db="EMBL/GenBank/DDBJ databases">
        <authorList>
            <person name="Corre E."/>
            <person name="Pelletier E."/>
            <person name="Niang G."/>
            <person name="Scheremetjew M."/>
            <person name="Finn R."/>
            <person name="Kale V."/>
            <person name="Holt S."/>
            <person name="Cochrane G."/>
            <person name="Meng A."/>
            <person name="Brown T."/>
            <person name="Cohen L."/>
        </authorList>
    </citation>
    <scope>NUCLEOTIDE SEQUENCE</scope>
    <source>
        <strain evidence="7">CCMP644</strain>
    </source>
</reference>
<protein>
    <recommendedName>
        <fullName evidence="9">Tyrosine-protein kinase ephrin type A/B receptor-like domain-containing protein</fullName>
    </recommendedName>
</protein>
<dbReference type="NCBIfam" id="TIGR02232">
    <property type="entry name" value="myxo_disulf_rpt"/>
    <property type="match status" value="5"/>
</dbReference>
<dbReference type="AlphaFoldDB" id="A0A6U4TQQ1"/>
<dbReference type="Pfam" id="PF11938">
    <property type="entry name" value="DUF3456"/>
    <property type="match status" value="1"/>
</dbReference>
<organism evidence="7">
    <name type="scientific">Hemiselmis andersenii</name>
    <name type="common">Cryptophyte alga</name>
    <dbReference type="NCBI Taxonomy" id="464988"/>
    <lineage>
        <taxon>Eukaryota</taxon>
        <taxon>Cryptophyceae</taxon>
        <taxon>Cryptomonadales</taxon>
        <taxon>Hemiselmidaceae</taxon>
        <taxon>Hemiselmis</taxon>
    </lineage>
</organism>
<dbReference type="SUPFAM" id="SSF57184">
    <property type="entry name" value="Growth factor receptor domain"/>
    <property type="match status" value="1"/>
</dbReference>
<dbReference type="InterPro" id="IPR009030">
    <property type="entry name" value="Growth_fac_rcpt_cys_sf"/>
</dbReference>
<evidence type="ECO:0000256" key="4">
    <source>
        <dbReference type="SAM" id="MobiDB-lite"/>
    </source>
</evidence>
<dbReference type="GO" id="GO:0005615">
    <property type="term" value="C:extracellular space"/>
    <property type="evidence" value="ECO:0007669"/>
    <property type="project" value="TreeGrafter"/>
</dbReference>
<keyword evidence="1" id="KW-0732">Signal</keyword>
<evidence type="ECO:0000256" key="2">
    <source>
        <dbReference type="ARBA" id="ARBA00022737"/>
    </source>
</evidence>
<dbReference type="EMBL" id="HBFX01011327">
    <property type="protein sequence ID" value="CAD8952143.1"/>
    <property type="molecule type" value="Transcribed_RNA"/>
</dbReference>
<keyword evidence="3" id="KW-1015">Disulfide bond</keyword>
<dbReference type="GO" id="GO:0004222">
    <property type="term" value="F:metalloendopeptidase activity"/>
    <property type="evidence" value="ECO:0007669"/>
    <property type="project" value="TreeGrafter"/>
</dbReference>
<evidence type="ECO:0008006" key="9">
    <source>
        <dbReference type="Google" id="ProtNLM"/>
    </source>
</evidence>
<evidence type="ECO:0000259" key="6">
    <source>
        <dbReference type="Pfam" id="PF11938"/>
    </source>
</evidence>
<dbReference type="Pfam" id="PF07699">
    <property type="entry name" value="Ephrin_rec_like"/>
    <property type="match status" value="2"/>
</dbReference>
<evidence type="ECO:0000313" key="7">
    <source>
        <dbReference type="EMBL" id="CAD8952142.1"/>
    </source>
</evidence>
<feature type="region of interest" description="Disordered" evidence="4">
    <location>
        <begin position="561"/>
        <end position="619"/>
    </location>
</feature>
<keyword evidence="2" id="KW-0677">Repeat</keyword>
<dbReference type="InterPro" id="IPR021852">
    <property type="entry name" value="DUF3456"/>
</dbReference>
<feature type="compositionally biased region" description="Polar residues" evidence="4">
    <location>
        <begin position="539"/>
        <end position="548"/>
    </location>
</feature>
<evidence type="ECO:0000256" key="3">
    <source>
        <dbReference type="ARBA" id="ARBA00023157"/>
    </source>
</evidence>
<dbReference type="SMART" id="SM01411">
    <property type="entry name" value="Ephrin_rec_like"/>
    <property type="match status" value="2"/>
</dbReference>
<name>A0A6U4TQQ1_HEMAN</name>
<evidence type="ECO:0000313" key="8">
    <source>
        <dbReference type="EMBL" id="CAD8952143.1"/>
    </source>
</evidence>
<feature type="domain" description="Tyrosine-protein kinase ephrin type A/B receptor-like" evidence="5">
    <location>
        <begin position="190"/>
        <end position="234"/>
    </location>
</feature>
<feature type="region of interest" description="Disordered" evidence="4">
    <location>
        <begin position="527"/>
        <end position="548"/>
    </location>
</feature>
<dbReference type="InterPro" id="IPR011641">
    <property type="entry name" value="Tyr-kin_ephrin_A/B_rcpt-like"/>
</dbReference>
<evidence type="ECO:0000256" key="1">
    <source>
        <dbReference type="ARBA" id="ARBA00022729"/>
    </source>
</evidence>
<dbReference type="Pfam" id="PF13948">
    <property type="entry name" value="DUF4215"/>
    <property type="match status" value="2"/>
</dbReference>
<dbReference type="EMBL" id="HBFX01011325">
    <property type="protein sequence ID" value="CAD8952142.1"/>
    <property type="molecule type" value="Transcribed_RNA"/>
</dbReference>
<feature type="domain" description="DUF3456" evidence="6">
    <location>
        <begin position="24"/>
        <end position="168"/>
    </location>
</feature>
<evidence type="ECO:0000259" key="5">
    <source>
        <dbReference type="Pfam" id="PF07699"/>
    </source>
</evidence>
<dbReference type="PANTHER" id="PTHR46130:SF3">
    <property type="entry name" value="CHROMOSOME UNDETERMINED SCAFFOLD_33, WHOLE GENOME SHOTGUN SEQUENCE"/>
    <property type="match status" value="1"/>
</dbReference>
<dbReference type="GO" id="GO:0006508">
    <property type="term" value="P:proteolysis"/>
    <property type="evidence" value="ECO:0007669"/>
    <property type="project" value="TreeGrafter"/>
</dbReference>
<feature type="domain" description="Tyrosine-protein kinase ephrin type A/B receptor-like" evidence="5">
    <location>
        <begin position="251"/>
        <end position="293"/>
    </location>
</feature>
<proteinExistence type="predicted"/>
<accession>A0A6U4TQQ1</accession>
<gene>
    <name evidence="7" type="ORF">HAND00432_LOCUS6677</name>
    <name evidence="8" type="ORF">HAND00432_LOCUS6678</name>
</gene>
<feature type="region of interest" description="Disordered" evidence="4">
    <location>
        <begin position="94"/>
        <end position="116"/>
    </location>
</feature>
<dbReference type="InterPro" id="IPR043543">
    <property type="entry name" value="PAPPA/PAPPA2"/>
</dbReference>
<dbReference type="GO" id="GO:0007166">
    <property type="term" value="P:cell surface receptor signaling pathway"/>
    <property type="evidence" value="ECO:0007669"/>
    <property type="project" value="TreeGrafter"/>
</dbReference>
<dbReference type="PANTHER" id="PTHR46130">
    <property type="entry name" value="LAMGL DOMAIN-CONTAINING PROTEIN"/>
    <property type="match status" value="1"/>
</dbReference>